<dbReference type="SUPFAM" id="SSF101478">
    <property type="entry name" value="ADP-ribosylglycohydrolase"/>
    <property type="match status" value="1"/>
</dbReference>
<keyword evidence="3" id="KW-1185">Reference proteome</keyword>
<evidence type="ECO:0008006" key="4">
    <source>
        <dbReference type="Google" id="ProtNLM"/>
    </source>
</evidence>
<dbReference type="EMBL" id="NRSG01000258">
    <property type="protein sequence ID" value="MBK1661152.1"/>
    <property type="molecule type" value="Genomic_DNA"/>
</dbReference>
<dbReference type="Pfam" id="PF03747">
    <property type="entry name" value="ADP_ribosyl_GH"/>
    <property type="match status" value="1"/>
</dbReference>
<sequence>MLLEIAIADAYGAGFEYAPPGPDRPNDASRYVPHTRHSGKHPGDYTDDTQCSIAVAECLLAGATSALGFAAGILGAFRRDPRLGYAVGFRQVLGAATDGADLIARLRPTSDKSGAAMRAGPVGLLGSAGAVLAMAAAQARITHDSPGGTGAAQGAALMVHHRLRGLGPVAELPDYLAAQVPAVDWRRPHRRHAGPKGEEIARAALGVLLDARSLAEVLVLTVARGGDTDTVAAIAMAAAAVSPGFARDLPPALVAGLEDGPYGRSFLAALDRRLAEAFDAPAVAAGPGG</sequence>
<protein>
    <recommendedName>
        <fullName evidence="4">ADP-ribosylglycohydrolase</fullName>
    </recommendedName>
</protein>
<comment type="caution">
    <text evidence="2">The sequence shown here is derived from an EMBL/GenBank/DDBJ whole genome shotgun (WGS) entry which is preliminary data.</text>
</comment>
<dbReference type="Gene3D" id="1.10.4080.10">
    <property type="entry name" value="ADP-ribosylation/Crystallin J1"/>
    <property type="match status" value="1"/>
</dbReference>
<dbReference type="InterPro" id="IPR036705">
    <property type="entry name" value="Ribosyl_crysJ1_sf"/>
</dbReference>
<reference evidence="2 3" key="1">
    <citation type="journal article" date="2020" name="Microorganisms">
        <title>Osmotic Adaptation and Compatible Solute Biosynthesis of Phototrophic Bacteria as Revealed from Genome Analyses.</title>
        <authorList>
            <person name="Imhoff J.F."/>
            <person name="Rahn T."/>
            <person name="Kunzel S."/>
            <person name="Keller A."/>
            <person name="Neulinger S.C."/>
        </authorList>
    </citation>
    <scope>NUCLEOTIDE SEQUENCE [LARGE SCALE GENOMIC DNA]</scope>
    <source>
        <strain evidence="2 3">DSM 15382</strain>
    </source>
</reference>
<accession>A0ABS1D2T6</accession>
<evidence type="ECO:0000313" key="3">
    <source>
        <dbReference type="Proteomes" id="UP000697995"/>
    </source>
</evidence>
<feature type="region of interest" description="Disordered" evidence="1">
    <location>
        <begin position="18"/>
        <end position="45"/>
    </location>
</feature>
<gene>
    <name evidence="2" type="ORF">CKO45_23350</name>
</gene>
<organism evidence="2 3">
    <name type="scientific">Paracraurococcus ruber</name>
    <dbReference type="NCBI Taxonomy" id="77675"/>
    <lineage>
        <taxon>Bacteria</taxon>
        <taxon>Pseudomonadati</taxon>
        <taxon>Pseudomonadota</taxon>
        <taxon>Alphaproteobacteria</taxon>
        <taxon>Acetobacterales</taxon>
        <taxon>Roseomonadaceae</taxon>
        <taxon>Paracraurococcus</taxon>
    </lineage>
</organism>
<dbReference type="Proteomes" id="UP000697995">
    <property type="component" value="Unassembled WGS sequence"/>
</dbReference>
<proteinExistence type="predicted"/>
<evidence type="ECO:0000256" key="1">
    <source>
        <dbReference type="SAM" id="MobiDB-lite"/>
    </source>
</evidence>
<name>A0ABS1D2T6_9PROT</name>
<dbReference type="InterPro" id="IPR005502">
    <property type="entry name" value="Ribosyl_crysJ1"/>
</dbReference>
<evidence type="ECO:0000313" key="2">
    <source>
        <dbReference type="EMBL" id="MBK1661152.1"/>
    </source>
</evidence>
<dbReference type="RefSeq" id="WP_133219805.1">
    <property type="nucleotide sequence ID" value="NZ_NRSG01000258.1"/>
</dbReference>